<protein>
    <submittedName>
        <fullName evidence="2">Similar to Meiotically up-regulated gene 163 protein acc. no. O94410</fullName>
    </submittedName>
</protein>
<dbReference type="STRING" id="1076935.U4LAK3"/>
<dbReference type="InterPro" id="IPR031342">
    <property type="entry name" value="Mug163-like"/>
</dbReference>
<dbReference type="OrthoDB" id="5329385at2759"/>
<name>U4LAK3_PYROM</name>
<dbReference type="OMA" id="VITVTEW"/>
<keyword evidence="3" id="KW-1185">Reference proteome</keyword>
<dbReference type="AlphaFoldDB" id="U4LAK3"/>
<accession>U4LAK3</accession>
<dbReference type="PANTHER" id="PTHR31094">
    <property type="entry name" value="RIKEN CDNA 2310061I04 GENE"/>
    <property type="match status" value="1"/>
</dbReference>
<dbReference type="Proteomes" id="UP000018144">
    <property type="component" value="Unassembled WGS sequence"/>
</dbReference>
<evidence type="ECO:0000313" key="2">
    <source>
        <dbReference type="EMBL" id="CCX07189.1"/>
    </source>
</evidence>
<dbReference type="eggNOG" id="ENOG502S29P">
    <property type="taxonomic scope" value="Eukaryota"/>
</dbReference>
<evidence type="ECO:0000313" key="3">
    <source>
        <dbReference type="Proteomes" id="UP000018144"/>
    </source>
</evidence>
<dbReference type="InterPro" id="IPR018790">
    <property type="entry name" value="DUF2358"/>
</dbReference>
<dbReference type="PANTHER" id="PTHR31094:SF2">
    <property type="entry name" value="RIKEN CDNA 2310061I04 GENE"/>
    <property type="match status" value="1"/>
</dbReference>
<dbReference type="Pfam" id="PF17119">
    <property type="entry name" value="MMU163"/>
    <property type="match status" value="2"/>
</dbReference>
<evidence type="ECO:0000256" key="1">
    <source>
        <dbReference type="SAM" id="MobiDB-lite"/>
    </source>
</evidence>
<feature type="region of interest" description="Disordered" evidence="1">
    <location>
        <begin position="1"/>
        <end position="64"/>
    </location>
</feature>
<gene>
    <name evidence="2" type="ORF">PCON_06778</name>
</gene>
<sequence length="239" mass="27332">MLRSRRPPIPRPLSRPSHRAPLRLYTTPVRREANSTRNALPATYFHPNTPRRLKSTDNSQPPDERTLALGKTIRILQERMPTLLQSPLPTEILSPSIRLHLFPRTHPMLPAVSGRVAYIAALWTAPIAWGKLPGGSTRLEVVSERMMVGEKLRVRWKAVEEQGNKEFAGIFEFEFDEKGRIKKHVIENMEDDEGEVAGVITVTEWLIRKAKGVQTQGEGQLAWHCSRVDRNRGRRDQEE</sequence>
<reference evidence="2 3" key="1">
    <citation type="journal article" date="2013" name="PLoS Genet.">
        <title>The genome and development-dependent transcriptomes of Pyronema confluens: a window into fungal evolution.</title>
        <authorList>
            <person name="Traeger S."/>
            <person name="Altegoer F."/>
            <person name="Freitag M."/>
            <person name="Gabaldon T."/>
            <person name="Kempken F."/>
            <person name="Kumar A."/>
            <person name="Marcet-Houben M."/>
            <person name="Poggeler S."/>
            <person name="Stajich J.E."/>
            <person name="Nowrousian M."/>
        </authorList>
    </citation>
    <scope>NUCLEOTIDE SEQUENCE [LARGE SCALE GENOMIC DNA]</scope>
    <source>
        <strain evidence="3">CBS 100304</strain>
        <tissue evidence="2">Vegetative mycelium</tissue>
    </source>
</reference>
<dbReference type="EMBL" id="HF935340">
    <property type="protein sequence ID" value="CCX07189.1"/>
    <property type="molecule type" value="Genomic_DNA"/>
</dbReference>
<proteinExistence type="predicted"/>
<organism evidence="2 3">
    <name type="scientific">Pyronema omphalodes (strain CBS 100304)</name>
    <name type="common">Pyronema confluens</name>
    <dbReference type="NCBI Taxonomy" id="1076935"/>
    <lineage>
        <taxon>Eukaryota</taxon>
        <taxon>Fungi</taxon>
        <taxon>Dikarya</taxon>
        <taxon>Ascomycota</taxon>
        <taxon>Pezizomycotina</taxon>
        <taxon>Pezizomycetes</taxon>
        <taxon>Pezizales</taxon>
        <taxon>Pyronemataceae</taxon>
        <taxon>Pyronema</taxon>
    </lineage>
</organism>